<dbReference type="InterPro" id="IPR045864">
    <property type="entry name" value="aa-tRNA-synth_II/BPL/LPL"/>
</dbReference>
<feature type="binding site" evidence="9">
    <location>
        <position position="126"/>
    </location>
    <ligand>
        <name>L-histidine</name>
        <dbReference type="ChEBI" id="CHEBI:57595"/>
    </ligand>
</feature>
<dbReference type="PANTHER" id="PTHR43707:SF1">
    <property type="entry name" value="HISTIDINE--TRNA LIGASE, MITOCHONDRIAL-RELATED"/>
    <property type="match status" value="1"/>
</dbReference>
<comment type="pathway">
    <text evidence="2 8">Amino-acid biosynthesis; L-histidine biosynthesis; L-histidine from 5-phospho-alpha-D-ribose 1-diphosphate: step 1/9.</text>
</comment>
<comment type="miscellaneous">
    <text evidence="8">This function is generally fulfilled by the C-terminal part of HisG, which is missing in some bacteria such as this one.</text>
</comment>
<keyword evidence="8" id="KW-0028">Amino-acid biosynthesis</keyword>
<dbReference type="Pfam" id="PF13393">
    <property type="entry name" value="tRNA-synt_His"/>
    <property type="match status" value="1"/>
</dbReference>
<comment type="subunit">
    <text evidence="4 8">Heteromultimer composed of HisG and HisZ subunits.</text>
</comment>
<dbReference type="GO" id="GO:0000105">
    <property type="term" value="P:L-histidine biosynthetic process"/>
    <property type="evidence" value="ECO:0007669"/>
    <property type="project" value="UniProtKB-UniRule"/>
</dbReference>
<dbReference type="HAMAP" id="MF_00125">
    <property type="entry name" value="HisZ"/>
    <property type="match status" value="1"/>
</dbReference>
<dbReference type="CDD" id="cd00773">
    <property type="entry name" value="HisRS-like_core"/>
    <property type="match status" value="1"/>
</dbReference>
<evidence type="ECO:0000256" key="3">
    <source>
        <dbReference type="ARBA" id="ARBA00005539"/>
    </source>
</evidence>
<dbReference type="AlphaFoldDB" id="A0A1T1H9K7"/>
<evidence type="ECO:0000256" key="4">
    <source>
        <dbReference type="ARBA" id="ARBA00011496"/>
    </source>
</evidence>
<dbReference type="UniPathway" id="UPA00031">
    <property type="reaction ID" value="UER00006"/>
</dbReference>
<dbReference type="EMBL" id="MTSD02000006">
    <property type="protein sequence ID" value="OOV86410.1"/>
    <property type="molecule type" value="Genomic_DNA"/>
</dbReference>
<name>A0A1T1H9K7_OCELI</name>
<protein>
    <recommendedName>
        <fullName evidence="5 8">ATP phosphoribosyltransferase regulatory subunit</fullName>
    </recommendedName>
</protein>
<dbReference type="Gene3D" id="3.30.930.10">
    <property type="entry name" value="Bira Bifunctional Protein, Domain 2"/>
    <property type="match status" value="1"/>
</dbReference>
<sequence length="399" mass="43639">MTIADRWLLPDGMEEVLPPQARQIEELRRELLDLFHSWGYDLVFPPPAEYLESLLTGSGNDLDLQTFKVTDQMTGRMMGIAADITPQVARMDAHSMKRQGAARFCYCANVLRTKAGSMLGSRSPMQLGAELFGHEGLESDSEILGLMISALIAAGAGKIYLDMGHVGIYRALIREAHLSSDQEKTLFDAILHKAYGEIDQIVARDIANESVRGMISRLARLNGGADILAQAQIELADAPASVKEALTSLEQTANVIKNQYPNVEINFDLAELRGYNYHTGMVFAAYIPGYSHAVAQGGRYDETGKVFGRARPATGFSADLKILAKLLQKNDPVSGVYAPAGYSDDQELLSTIRALRSEGTRVVSGLPDQNVSALEMGCDSELVLKDDGQWVVEPINRIF</sequence>
<comment type="similarity">
    <text evidence="3 8">Belongs to the class-II aminoacyl-tRNA synthetase family. HisZ subfamily.</text>
</comment>
<dbReference type="NCBIfam" id="TIGR00443">
    <property type="entry name" value="hisZ_biosyn_reg"/>
    <property type="match status" value="1"/>
</dbReference>
<evidence type="ECO:0000256" key="9">
    <source>
        <dbReference type="PIRSR" id="PIRSR001549-1"/>
    </source>
</evidence>
<dbReference type="GO" id="GO:0005737">
    <property type="term" value="C:cytoplasm"/>
    <property type="evidence" value="ECO:0007669"/>
    <property type="project" value="UniProtKB-SubCell"/>
</dbReference>
<comment type="subcellular location">
    <subcellularLocation>
        <location evidence="1 8">Cytoplasm</location>
    </subcellularLocation>
</comment>
<feature type="binding site" evidence="9">
    <location>
        <position position="130"/>
    </location>
    <ligand>
        <name>L-histidine</name>
        <dbReference type="ChEBI" id="CHEBI:57595"/>
    </ligand>
</feature>
<dbReference type="InterPro" id="IPR004517">
    <property type="entry name" value="HisZ"/>
</dbReference>
<dbReference type="PANTHER" id="PTHR43707">
    <property type="entry name" value="HISTIDYL-TRNA SYNTHETASE"/>
    <property type="match status" value="1"/>
</dbReference>
<feature type="binding site" evidence="9">
    <location>
        <begin position="83"/>
        <end position="85"/>
    </location>
    <ligand>
        <name>L-histidine</name>
        <dbReference type="ChEBI" id="CHEBI:57595"/>
    </ligand>
</feature>
<gene>
    <name evidence="8" type="primary">hisZ</name>
    <name evidence="11" type="ORF">BTA35_0212890</name>
</gene>
<evidence type="ECO:0000256" key="7">
    <source>
        <dbReference type="ARBA" id="ARBA00025246"/>
    </source>
</evidence>
<keyword evidence="8" id="KW-0368">Histidine biosynthesis</keyword>
<evidence type="ECO:0000256" key="6">
    <source>
        <dbReference type="ARBA" id="ARBA00022490"/>
    </source>
</evidence>
<evidence type="ECO:0000259" key="10">
    <source>
        <dbReference type="Pfam" id="PF13393"/>
    </source>
</evidence>
<dbReference type="GO" id="GO:0006427">
    <property type="term" value="P:histidyl-tRNA aminoacylation"/>
    <property type="evidence" value="ECO:0007669"/>
    <property type="project" value="TreeGrafter"/>
</dbReference>
<dbReference type="InterPro" id="IPR004516">
    <property type="entry name" value="HisRS/HisZ"/>
</dbReference>
<organism evidence="11 12">
    <name type="scientific">Oceanospirillum linum</name>
    <dbReference type="NCBI Taxonomy" id="966"/>
    <lineage>
        <taxon>Bacteria</taxon>
        <taxon>Pseudomonadati</taxon>
        <taxon>Pseudomonadota</taxon>
        <taxon>Gammaproteobacteria</taxon>
        <taxon>Oceanospirillales</taxon>
        <taxon>Oceanospirillaceae</taxon>
        <taxon>Oceanospirillum</taxon>
    </lineage>
</organism>
<reference evidence="11" key="1">
    <citation type="submission" date="2017-02" db="EMBL/GenBank/DDBJ databases">
        <title>Draft Genome Sequence of the Salt Water Bacterium Oceanospirillum linum ATCC 11336.</title>
        <authorList>
            <person name="Trachtenberg A.M."/>
            <person name="Carney J.G."/>
            <person name="Linnane J.D."/>
            <person name="Rheaume B.A."/>
            <person name="Pitts N.L."/>
            <person name="Mykles D.L."/>
            <person name="Maclea K.S."/>
        </authorList>
    </citation>
    <scope>NUCLEOTIDE SEQUENCE [LARGE SCALE GENOMIC DNA]</scope>
    <source>
        <strain evidence="11">ATCC 11336</strain>
    </source>
</reference>
<dbReference type="STRING" id="966.BTA35_0212890"/>
<feature type="binding site" evidence="9">
    <location>
        <position position="273"/>
    </location>
    <ligand>
        <name>L-histidine</name>
        <dbReference type="ChEBI" id="CHEBI:57595"/>
    </ligand>
</feature>
<evidence type="ECO:0000256" key="8">
    <source>
        <dbReference type="HAMAP-Rule" id="MF_00125"/>
    </source>
</evidence>
<dbReference type="GO" id="GO:0016757">
    <property type="term" value="F:glycosyltransferase activity"/>
    <property type="evidence" value="ECO:0007669"/>
    <property type="project" value="UniProtKB-KW"/>
</dbReference>
<evidence type="ECO:0000256" key="2">
    <source>
        <dbReference type="ARBA" id="ARBA00004667"/>
    </source>
</evidence>
<dbReference type="InterPro" id="IPR041715">
    <property type="entry name" value="HisRS-like_core"/>
</dbReference>
<keyword evidence="11" id="KW-0328">Glycosyltransferase</keyword>
<dbReference type="RefSeq" id="WP_078320225.1">
    <property type="nucleotide sequence ID" value="NZ_FXTS01000007.1"/>
</dbReference>
<dbReference type="Proteomes" id="UP000190064">
    <property type="component" value="Unassembled WGS sequence"/>
</dbReference>
<dbReference type="NCBIfam" id="NF008935">
    <property type="entry name" value="PRK12292.1-1"/>
    <property type="match status" value="1"/>
</dbReference>
<keyword evidence="11" id="KW-0808">Transferase</keyword>
<comment type="caution">
    <text evidence="11">The sequence shown here is derived from an EMBL/GenBank/DDBJ whole genome shotgun (WGS) entry which is preliminary data.</text>
</comment>
<dbReference type="GO" id="GO:0004821">
    <property type="term" value="F:histidine-tRNA ligase activity"/>
    <property type="evidence" value="ECO:0007669"/>
    <property type="project" value="TreeGrafter"/>
</dbReference>
<keyword evidence="12" id="KW-1185">Reference proteome</keyword>
<evidence type="ECO:0000256" key="1">
    <source>
        <dbReference type="ARBA" id="ARBA00004496"/>
    </source>
</evidence>
<evidence type="ECO:0000313" key="12">
    <source>
        <dbReference type="Proteomes" id="UP000190064"/>
    </source>
</evidence>
<keyword evidence="6 8" id="KW-0963">Cytoplasm</keyword>
<comment type="function">
    <text evidence="7 8">Required for the first step of histidine biosynthesis. May allow the feedback regulation of ATP phosphoribosyltransferase activity by histidine.</text>
</comment>
<evidence type="ECO:0000256" key="5">
    <source>
        <dbReference type="ARBA" id="ARBA00020397"/>
    </source>
</evidence>
<feature type="domain" description="Class II Histidinyl-tRNA synthetase (HisRS)-like catalytic core" evidence="10">
    <location>
        <begin position="12"/>
        <end position="321"/>
    </location>
</feature>
<dbReference type="NCBIfam" id="NF009086">
    <property type="entry name" value="PRK12421.1"/>
    <property type="match status" value="1"/>
</dbReference>
<evidence type="ECO:0000313" key="11">
    <source>
        <dbReference type="EMBL" id="OOV86410.1"/>
    </source>
</evidence>
<dbReference type="SUPFAM" id="SSF55681">
    <property type="entry name" value="Class II aaRS and biotin synthetases"/>
    <property type="match status" value="1"/>
</dbReference>
<proteinExistence type="inferred from homology"/>
<accession>A0A1T1H9K7</accession>
<feature type="binding site" evidence="9">
    <location>
        <position position="112"/>
    </location>
    <ligand>
        <name>L-histidine</name>
        <dbReference type="ChEBI" id="CHEBI:57595"/>
    </ligand>
</feature>
<dbReference type="PIRSF" id="PIRSF001549">
    <property type="entry name" value="His-tRNA_synth"/>
    <property type="match status" value="1"/>
</dbReference>